<organism evidence="1 2">
    <name type="scientific">Pluteus cervinus</name>
    <dbReference type="NCBI Taxonomy" id="181527"/>
    <lineage>
        <taxon>Eukaryota</taxon>
        <taxon>Fungi</taxon>
        <taxon>Dikarya</taxon>
        <taxon>Basidiomycota</taxon>
        <taxon>Agaricomycotina</taxon>
        <taxon>Agaricomycetes</taxon>
        <taxon>Agaricomycetidae</taxon>
        <taxon>Agaricales</taxon>
        <taxon>Pluteineae</taxon>
        <taxon>Pluteaceae</taxon>
        <taxon>Pluteus</taxon>
    </lineage>
</organism>
<evidence type="ECO:0000313" key="1">
    <source>
        <dbReference type="EMBL" id="TFK70221.1"/>
    </source>
</evidence>
<name>A0ACD3AWR9_9AGAR</name>
<gene>
    <name evidence="1" type="ORF">BDN72DRAFT_550443</name>
</gene>
<keyword evidence="2" id="KW-1185">Reference proteome</keyword>
<proteinExistence type="predicted"/>
<sequence length="326" mass="37234">MSASGTLSTEITLFDIPTIHPKPNSPNTWKVRLVLNYKNLNYTTRWVPSSEIQPTCKALGIPPTGIKFGTKDEPHYTLPAIIDYTRSKTNPVILSDSTPIIEYLEKEYPSKEENFDSATSGLQDPIPLFPRGTRAFHALMENFIANHILLSNIPRLYLMGIYHGKLPADQIDFRRRMENRFGKPLEEIEARGEAREKAWKELEEAFGKLDTFLKKNQLELEDDKNSELLRSRGHAKVEAKATTAHTGADLGNSPETKDEEKVTNCDWVMGRRVSFSDFVLCGILIFLRSICEDEDWKRITSWNGGRWGKMYSACERWMTVDSTTQL</sequence>
<protein>
    <submittedName>
        <fullName evidence="1">Uncharacterized protein</fullName>
    </submittedName>
</protein>
<reference evidence="1 2" key="1">
    <citation type="journal article" date="2019" name="Nat. Ecol. Evol.">
        <title>Megaphylogeny resolves global patterns of mushroom evolution.</title>
        <authorList>
            <person name="Varga T."/>
            <person name="Krizsan K."/>
            <person name="Foldi C."/>
            <person name="Dima B."/>
            <person name="Sanchez-Garcia M."/>
            <person name="Sanchez-Ramirez S."/>
            <person name="Szollosi G.J."/>
            <person name="Szarkandi J.G."/>
            <person name="Papp V."/>
            <person name="Albert L."/>
            <person name="Andreopoulos W."/>
            <person name="Angelini C."/>
            <person name="Antonin V."/>
            <person name="Barry K.W."/>
            <person name="Bougher N.L."/>
            <person name="Buchanan P."/>
            <person name="Buyck B."/>
            <person name="Bense V."/>
            <person name="Catcheside P."/>
            <person name="Chovatia M."/>
            <person name="Cooper J."/>
            <person name="Damon W."/>
            <person name="Desjardin D."/>
            <person name="Finy P."/>
            <person name="Geml J."/>
            <person name="Haridas S."/>
            <person name="Hughes K."/>
            <person name="Justo A."/>
            <person name="Karasinski D."/>
            <person name="Kautmanova I."/>
            <person name="Kiss B."/>
            <person name="Kocsube S."/>
            <person name="Kotiranta H."/>
            <person name="LaButti K.M."/>
            <person name="Lechner B.E."/>
            <person name="Liimatainen K."/>
            <person name="Lipzen A."/>
            <person name="Lukacs Z."/>
            <person name="Mihaltcheva S."/>
            <person name="Morgado L.N."/>
            <person name="Niskanen T."/>
            <person name="Noordeloos M.E."/>
            <person name="Ohm R.A."/>
            <person name="Ortiz-Santana B."/>
            <person name="Ovrebo C."/>
            <person name="Racz N."/>
            <person name="Riley R."/>
            <person name="Savchenko A."/>
            <person name="Shiryaev A."/>
            <person name="Soop K."/>
            <person name="Spirin V."/>
            <person name="Szebenyi C."/>
            <person name="Tomsovsky M."/>
            <person name="Tulloss R.E."/>
            <person name="Uehling J."/>
            <person name="Grigoriev I.V."/>
            <person name="Vagvolgyi C."/>
            <person name="Papp T."/>
            <person name="Martin F.M."/>
            <person name="Miettinen O."/>
            <person name="Hibbett D.S."/>
            <person name="Nagy L.G."/>
        </authorList>
    </citation>
    <scope>NUCLEOTIDE SEQUENCE [LARGE SCALE GENOMIC DNA]</scope>
    <source>
        <strain evidence="1 2">NL-1719</strain>
    </source>
</reference>
<dbReference type="EMBL" id="ML208316">
    <property type="protein sequence ID" value="TFK70221.1"/>
    <property type="molecule type" value="Genomic_DNA"/>
</dbReference>
<dbReference type="Proteomes" id="UP000308600">
    <property type="component" value="Unassembled WGS sequence"/>
</dbReference>
<evidence type="ECO:0000313" key="2">
    <source>
        <dbReference type="Proteomes" id="UP000308600"/>
    </source>
</evidence>
<accession>A0ACD3AWR9</accession>